<feature type="compositionally biased region" description="Acidic residues" evidence="9">
    <location>
        <begin position="207"/>
        <end position="219"/>
    </location>
</feature>
<dbReference type="InterPro" id="IPR027417">
    <property type="entry name" value="P-loop_NTPase"/>
</dbReference>
<evidence type="ECO:0000256" key="3">
    <source>
        <dbReference type="ARBA" id="ARBA00005043"/>
    </source>
</evidence>
<dbReference type="InterPro" id="IPR019519">
    <property type="entry name" value="Elp5"/>
</dbReference>
<sequence>MAVYHMDIPEPKPTSPYAPTTLSLLTYIATSILTIHSLRNHLFIRHAESRSLARPNFGLSEEIPGIIVGLPTNTKSSSSKSSHQFPPLTPQHTGIIIELEHRRKSGRSVHEWYFLPSHSPHLWTPQTPQKEQIILLDDHPLIRRLDPSIGSESGQQGDEAELSGLTFDLNLTDRQRRHREGVVLPYFDAQKGGDGPGEGGRILYDMGSEDDFDEEEDEI</sequence>
<dbReference type="UniPathway" id="UPA00988"/>
<dbReference type="GO" id="GO:0002098">
    <property type="term" value="P:tRNA wobble uridine modification"/>
    <property type="evidence" value="ECO:0007669"/>
    <property type="project" value="InterPro"/>
</dbReference>
<dbReference type="PANTHER" id="PTHR15641">
    <property type="entry name" value="ELONGATOR COMPLEX PROTEIN 5"/>
    <property type="match status" value="1"/>
</dbReference>
<reference evidence="10 11" key="2">
    <citation type="submission" date="2015-05" db="EMBL/GenBank/DDBJ databases">
        <authorList>
            <person name="Morales-Cruz A."/>
            <person name="Amrine K.C."/>
            <person name="Cantu D."/>
        </authorList>
    </citation>
    <scope>NUCLEOTIDE SEQUENCE [LARGE SCALE GENOMIC DNA]</scope>
    <source>
        <strain evidence="10">UCRPC4</strain>
    </source>
</reference>
<feature type="region of interest" description="Disordered" evidence="9">
    <location>
        <begin position="187"/>
        <end position="219"/>
    </location>
</feature>
<comment type="pathway">
    <text evidence="3">tRNA modification; 5-methoxycarbonylmethyl-2-thiouridine-tRNA biosynthesis.</text>
</comment>
<comment type="caution">
    <text evidence="10">The sequence shown here is derived from an EMBL/GenBank/DDBJ whole genome shotgun (WGS) entry which is preliminary data.</text>
</comment>
<evidence type="ECO:0000256" key="8">
    <source>
        <dbReference type="ARBA" id="ARBA00023242"/>
    </source>
</evidence>
<dbReference type="OrthoDB" id="166907at2759"/>
<keyword evidence="7" id="KW-0819">tRNA processing</keyword>
<dbReference type="GO" id="GO:0000049">
    <property type="term" value="F:tRNA binding"/>
    <property type="evidence" value="ECO:0007669"/>
    <property type="project" value="TreeGrafter"/>
</dbReference>
<evidence type="ECO:0000256" key="4">
    <source>
        <dbReference type="ARBA" id="ARBA00009567"/>
    </source>
</evidence>
<evidence type="ECO:0000256" key="7">
    <source>
        <dbReference type="ARBA" id="ARBA00022694"/>
    </source>
</evidence>
<evidence type="ECO:0000313" key="11">
    <source>
        <dbReference type="Proteomes" id="UP000053317"/>
    </source>
</evidence>
<dbReference type="GO" id="GO:0033588">
    <property type="term" value="C:elongator holoenzyme complex"/>
    <property type="evidence" value="ECO:0007669"/>
    <property type="project" value="InterPro"/>
</dbReference>
<keyword evidence="11" id="KW-1185">Reference proteome</keyword>
<evidence type="ECO:0000256" key="1">
    <source>
        <dbReference type="ARBA" id="ARBA00004123"/>
    </source>
</evidence>
<reference evidence="10 11" key="1">
    <citation type="submission" date="2015-05" db="EMBL/GenBank/DDBJ databases">
        <title>Distinctive expansion of gene families associated with plant cell wall degradation and secondary metabolism in the genomes of grapevine trunk pathogens.</title>
        <authorList>
            <person name="Lawrence D.P."/>
            <person name="Travadon R."/>
            <person name="Rolshausen P.E."/>
            <person name="Baumgartner K."/>
        </authorList>
    </citation>
    <scope>NUCLEOTIDE SEQUENCE [LARGE SCALE GENOMIC DNA]</scope>
    <source>
        <strain evidence="10">UCRPC4</strain>
    </source>
</reference>
<comment type="similarity">
    <text evidence="4">Belongs to the ELP5 family.</text>
</comment>
<accession>A0A0G2GQF8</accession>
<evidence type="ECO:0000313" key="10">
    <source>
        <dbReference type="EMBL" id="KKY25603.1"/>
    </source>
</evidence>
<comment type="subcellular location">
    <subcellularLocation>
        <location evidence="2">Cytoplasm</location>
    </subcellularLocation>
    <subcellularLocation>
        <location evidence="1">Nucleus</location>
    </subcellularLocation>
</comment>
<organism evidence="10 11">
    <name type="scientific">Phaeomoniella chlamydospora</name>
    <name type="common">Phaeoacremonium chlamydosporum</name>
    <dbReference type="NCBI Taxonomy" id="158046"/>
    <lineage>
        <taxon>Eukaryota</taxon>
        <taxon>Fungi</taxon>
        <taxon>Dikarya</taxon>
        <taxon>Ascomycota</taxon>
        <taxon>Pezizomycotina</taxon>
        <taxon>Eurotiomycetes</taxon>
        <taxon>Chaetothyriomycetidae</taxon>
        <taxon>Phaeomoniellales</taxon>
        <taxon>Phaeomoniellaceae</taxon>
        <taxon>Phaeomoniella</taxon>
    </lineage>
</organism>
<gene>
    <name evidence="10" type="ORF">UCRPC4_g01674</name>
</gene>
<dbReference type="GO" id="GO:0005829">
    <property type="term" value="C:cytosol"/>
    <property type="evidence" value="ECO:0007669"/>
    <property type="project" value="TreeGrafter"/>
</dbReference>
<name>A0A0G2GQF8_PHACM</name>
<dbReference type="AlphaFoldDB" id="A0A0G2GQF8"/>
<evidence type="ECO:0000256" key="9">
    <source>
        <dbReference type="SAM" id="MobiDB-lite"/>
    </source>
</evidence>
<proteinExistence type="inferred from homology"/>
<dbReference type="Pfam" id="PF10483">
    <property type="entry name" value="Elong_Iki1"/>
    <property type="match status" value="1"/>
</dbReference>
<evidence type="ECO:0000256" key="5">
    <source>
        <dbReference type="ARBA" id="ARBA00020264"/>
    </source>
</evidence>
<dbReference type="Gene3D" id="3.40.50.300">
    <property type="entry name" value="P-loop containing nucleotide triphosphate hydrolases"/>
    <property type="match status" value="1"/>
</dbReference>
<keyword evidence="6" id="KW-0963">Cytoplasm</keyword>
<dbReference type="Proteomes" id="UP000053317">
    <property type="component" value="Unassembled WGS sequence"/>
</dbReference>
<keyword evidence="8" id="KW-0539">Nucleus</keyword>
<evidence type="ECO:0000256" key="6">
    <source>
        <dbReference type="ARBA" id="ARBA00022490"/>
    </source>
</evidence>
<protein>
    <recommendedName>
        <fullName evidence="5">Elongator complex protein 5</fullName>
    </recommendedName>
</protein>
<dbReference type="PANTHER" id="PTHR15641:SF1">
    <property type="entry name" value="ELONGATOR COMPLEX PROTEIN 5"/>
    <property type="match status" value="1"/>
</dbReference>
<evidence type="ECO:0000256" key="2">
    <source>
        <dbReference type="ARBA" id="ARBA00004496"/>
    </source>
</evidence>
<dbReference type="CDD" id="cd19496">
    <property type="entry name" value="Elp5"/>
    <property type="match status" value="1"/>
</dbReference>
<dbReference type="EMBL" id="LCWF01000040">
    <property type="protein sequence ID" value="KKY25603.1"/>
    <property type="molecule type" value="Genomic_DNA"/>
</dbReference>
<dbReference type="GO" id="GO:0005634">
    <property type="term" value="C:nucleus"/>
    <property type="evidence" value="ECO:0007669"/>
    <property type="project" value="UniProtKB-SubCell"/>
</dbReference>